<reference evidence="11 12" key="1">
    <citation type="submission" date="2019-10" db="EMBL/GenBank/DDBJ databases">
        <title>Evaluation of single-gene subtyping targets for Pseudomonas.</title>
        <authorList>
            <person name="Reichler S.J."/>
            <person name="Orsi R.H."/>
            <person name="Wiedmann M."/>
            <person name="Martin N.H."/>
            <person name="Murphy S.I."/>
        </authorList>
    </citation>
    <scope>NUCLEOTIDE SEQUENCE [LARGE SCALE GENOMIC DNA]</scope>
    <source>
        <strain evidence="11 12">FSL R10-3254</strain>
    </source>
</reference>
<keyword evidence="5 9" id="KW-0812">Transmembrane</keyword>
<dbReference type="EMBL" id="WIWI01000008">
    <property type="protein sequence ID" value="MQT88359.1"/>
    <property type="molecule type" value="Genomic_DNA"/>
</dbReference>
<feature type="domain" description="TonB-dependent receptor-like beta-barrel" evidence="10">
    <location>
        <begin position="24"/>
        <end position="261"/>
    </location>
</feature>
<dbReference type="Proteomes" id="UP000489190">
    <property type="component" value="Unassembled WGS sequence"/>
</dbReference>
<evidence type="ECO:0000313" key="11">
    <source>
        <dbReference type="EMBL" id="MQT88359.1"/>
    </source>
</evidence>
<dbReference type="GO" id="GO:0044718">
    <property type="term" value="P:siderophore transmembrane transport"/>
    <property type="evidence" value="ECO:0007669"/>
    <property type="project" value="TreeGrafter"/>
</dbReference>
<keyword evidence="6" id="KW-0798">TonB box</keyword>
<dbReference type="Gene3D" id="2.40.170.20">
    <property type="entry name" value="TonB-dependent receptor, beta-barrel domain"/>
    <property type="match status" value="1"/>
</dbReference>
<evidence type="ECO:0000256" key="5">
    <source>
        <dbReference type="ARBA" id="ARBA00022692"/>
    </source>
</evidence>
<dbReference type="GO" id="GO:0015344">
    <property type="term" value="F:siderophore uptake transmembrane transporter activity"/>
    <property type="evidence" value="ECO:0007669"/>
    <property type="project" value="TreeGrafter"/>
</dbReference>
<dbReference type="PANTHER" id="PTHR30069">
    <property type="entry name" value="TONB-DEPENDENT OUTER MEMBRANE RECEPTOR"/>
    <property type="match status" value="1"/>
</dbReference>
<evidence type="ECO:0000256" key="7">
    <source>
        <dbReference type="ARBA" id="ARBA00023136"/>
    </source>
</evidence>
<name>A0A7X1XC21_9PSED</name>
<keyword evidence="4 9" id="KW-1134">Transmembrane beta strand</keyword>
<dbReference type="GO" id="GO:0009279">
    <property type="term" value="C:cell outer membrane"/>
    <property type="evidence" value="ECO:0007669"/>
    <property type="project" value="UniProtKB-SubCell"/>
</dbReference>
<proteinExistence type="inferred from homology"/>
<gene>
    <name evidence="11" type="ORF">GHO39_04275</name>
</gene>
<comment type="caution">
    <text evidence="11">The sequence shown here is derived from an EMBL/GenBank/DDBJ whole genome shotgun (WGS) entry which is preliminary data.</text>
</comment>
<organism evidence="11 12">
    <name type="scientific">Pseudomonas helleri</name>
    <dbReference type="NCBI Taxonomy" id="1608996"/>
    <lineage>
        <taxon>Bacteria</taxon>
        <taxon>Pseudomonadati</taxon>
        <taxon>Pseudomonadota</taxon>
        <taxon>Gammaproteobacteria</taxon>
        <taxon>Pseudomonadales</taxon>
        <taxon>Pseudomonadaceae</taxon>
        <taxon>Pseudomonas</taxon>
    </lineage>
</organism>
<dbReference type="Pfam" id="PF00593">
    <property type="entry name" value="TonB_dep_Rec_b-barrel"/>
    <property type="match status" value="1"/>
</dbReference>
<sequence length="293" mass="33648">TFSKILDSFSSRSDFFYTLKCEEPLKPEESKDWELGFNIFKESLFFDNDRLGIKVSYFDNRIKNFSFMRYAVAMPEAPIPSLTDLTYANNLEDTRFRGVEYQLNYDMGRAYTNLSYTHMIGSNDFCSPDYFMGGAKKSGKTLKSVIERYTRPDGTTGIRSVREYEWLDDPERNGRIGCGAIMGNAAYMPADRGSLTVGARFLERRLDTGVRLRYSPGNGKDLNAHSYKSLEQAMWPKYSVYDLYASYWMTDDLNITLVMENATDEAYFVAMGDVNNLSMARGRTLSGMLEYKF</sequence>
<keyword evidence="7 9" id="KW-0472">Membrane</keyword>
<evidence type="ECO:0000256" key="6">
    <source>
        <dbReference type="ARBA" id="ARBA00023077"/>
    </source>
</evidence>
<evidence type="ECO:0000256" key="3">
    <source>
        <dbReference type="ARBA" id="ARBA00022448"/>
    </source>
</evidence>
<evidence type="ECO:0000256" key="4">
    <source>
        <dbReference type="ARBA" id="ARBA00022452"/>
    </source>
</evidence>
<accession>A0A7X1XC21</accession>
<evidence type="ECO:0000256" key="1">
    <source>
        <dbReference type="ARBA" id="ARBA00004571"/>
    </source>
</evidence>
<dbReference type="InterPro" id="IPR000531">
    <property type="entry name" value="Beta-barrel_TonB"/>
</dbReference>
<evidence type="ECO:0000313" key="12">
    <source>
        <dbReference type="Proteomes" id="UP000489190"/>
    </source>
</evidence>
<feature type="non-terminal residue" evidence="11">
    <location>
        <position position="1"/>
    </location>
</feature>
<keyword evidence="3 9" id="KW-0813">Transport</keyword>
<keyword evidence="11" id="KW-0675">Receptor</keyword>
<keyword evidence="8 9" id="KW-0998">Cell outer membrane</keyword>
<evidence type="ECO:0000256" key="9">
    <source>
        <dbReference type="PROSITE-ProRule" id="PRU01360"/>
    </source>
</evidence>
<evidence type="ECO:0000259" key="10">
    <source>
        <dbReference type="Pfam" id="PF00593"/>
    </source>
</evidence>
<evidence type="ECO:0000256" key="2">
    <source>
        <dbReference type="ARBA" id="ARBA00009810"/>
    </source>
</evidence>
<protein>
    <submittedName>
        <fullName evidence="11">TonB-dependent receptor</fullName>
    </submittedName>
</protein>
<comment type="similarity">
    <text evidence="2 9">Belongs to the TonB-dependent receptor family.</text>
</comment>
<dbReference type="InterPro" id="IPR036942">
    <property type="entry name" value="Beta-barrel_TonB_sf"/>
</dbReference>
<evidence type="ECO:0000256" key="8">
    <source>
        <dbReference type="ARBA" id="ARBA00023237"/>
    </source>
</evidence>
<dbReference type="AlphaFoldDB" id="A0A7X1XC21"/>
<dbReference type="InterPro" id="IPR039426">
    <property type="entry name" value="TonB-dep_rcpt-like"/>
</dbReference>
<comment type="subcellular location">
    <subcellularLocation>
        <location evidence="1 9">Cell outer membrane</location>
        <topology evidence="1 9">Multi-pass membrane protein</topology>
    </subcellularLocation>
</comment>
<dbReference type="SUPFAM" id="SSF56935">
    <property type="entry name" value="Porins"/>
    <property type="match status" value="1"/>
</dbReference>
<dbReference type="PROSITE" id="PS52016">
    <property type="entry name" value="TONB_DEPENDENT_REC_3"/>
    <property type="match status" value="1"/>
</dbReference>
<dbReference type="RefSeq" id="WP_153326899.1">
    <property type="nucleotide sequence ID" value="NZ_WIWI01000008.1"/>
</dbReference>
<dbReference type="PANTHER" id="PTHR30069:SF41">
    <property type="entry name" value="HEME_HEMOPEXIN UTILIZATION PROTEIN C"/>
    <property type="match status" value="1"/>
</dbReference>